<proteinExistence type="inferred from homology"/>
<evidence type="ECO:0000259" key="5">
    <source>
        <dbReference type="PROSITE" id="PS50893"/>
    </source>
</evidence>
<accession>A0A6J7VPJ5</accession>
<dbReference type="CDD" id="cd03214">
    <property type="entry name" value="ABC_Iron-Siderophores_B12_Hemin"/>
    <property type="match status" value="1"/>
</dbReference>
<keyword evidence="2" id="KW-0813">Transport</keyword>
<organism evidence="6">
    <name type="scientific">freshwater metagenome</name>
    <dbReference type="NCBI Taxonomy" id="449393"/>
    <lineage>
        <taxon>unclassified sequences</taxon>
        <taxon>metagenomes</taxon>
        <taxon>ecological metagenomes</taxon>
    </lineage>
</organism>
<dbReference type="InterPro" id="IPR017871">
    <property type="entry name" value="ABC_transporter-like_CS"/>
</dbReference>
<evidence type="ECO:0000256" key="3">
    <source>
        <dbReference type="ARBA" id="ARBA00022741"/>
    </source>
</evidence>
<dbReference type="Pfam" id="PF00005">
    <property type="entry name" value="ABC_tran"/>
    <property type="match status" value="1"/>
</dbReference>
<dbReference type="GO" id="GO:0005524">
    <property type="term" value="F:ATP binding"/>
    <property type="evidence" value="ECO:0007669"/>
    <property type="project" value="UniProtKB-KW"/>
</dbReference>
<protein>
    <submittedName>
        <fullName evidence="6">Unannotated protein</fullName>
    </submittedName>
</protein>
<keyword evidence="3" id="KW-0547">Nucleotide-binding</keyword>
<reference evidence="6" key="1">
    <citation type="submission" date="2020-05" db="EMBL/GenBank/DDBJ databases">
        <authorList>
            <person name="Chiriac C."/>
            <person name="Salcher M."/>
            <person name="Ghai R."/>
            <person name="Kavagutti S V."/>
        </authorList>
    </citation>
    <scope>NUCLEOTIDE SEQUENCE</scope>
</reference>
<dbReference type="AlphaFoldDB" id="A0A6J7VPJ5"/>
<comment type="similarity">
    <text evidence="1">Belongs to the ABC transporter superfamily.</text>
</comment>
<evidence type="ECO:0000256" key="1">
    <source>
        <dbReference type="ARBA" id="ARBA00005417"/>
    </source>
</evidence>
<sequence length="196" mass="21071">MITINEITISRDGREIIYDYSEQIPAGSITVIIGPNGSGKSTLLMAIAGDIVPSKGTITIDEFHPPLTSANELAKLRAMAVQNQFYTLGFSVRQIIEMAGPSANVMEQLQLTQIADRHVTTLSGGESQRVAIAQAIAQNTPVLLLDEPLSAQDVDSRKRIISLLKSLAEGGTTVVVVAHSSEIDLAWADKIIKDFT</sequence>
<dbReference type="InterPro" id="IPR050153">
    <property type="entry name" value="Metal_Ion_Import_ABC"/>
</dbReference>
<dbReference type="GO" id="GO:0016887">
    <property type="term" value="F:ATP hydrolysis activity"/>
    <property type="evidence" value="ECO:0007669"/>
    <property type="project" value="InterPro"/>
</dbReference>
<dbReference type="PANTHER" id="PTHR42734">
    <property type="entry name" value="METAL TRANSPORT SYSTEM ATP-BINDING PROTEIN TM_0124-RELATED"/>
    <property type="match status" value="1"/>
</dbReference>
<dbReference type="PROSITE" id="PS50893">
    <property type="entry name" value="ABC_TRANSPORTER_2"/>
    <property type="match status" value="1"/>
</dbReference>
<dbReference type="InterPro" id="IPR027417">
    <property type="entry name" value="P-loop_NTPase"/>
</dbReference>
<dbReference type="SUPFAM" id="SSF52540">
    <property type="entry name" value="P-loop containing nucleoside triphosphate hydrolases"/>
    <property type="match status" value="1"/>
</dbReference>
<dbReference type="SMART" id="SM00382">
    <property type="entry name" value="AAA"/>
    <property type="match status" value="1"/>
</dbReference>
<name>A0A6J7VPJ5_9ZZZZ</name>
<feature type="domain" description="ABC transporter" evidence="5">
    <location>
        <begin position="2"/>
        <end position="196"/>
    </location>
</feature>
<dbReference type="InterPro" id="IPR003593">
    <property type="entry name" value="AAA+_ATPase"/>
</dbReference>
<evidence type="ECO:0000256" key="2">
    <source>
        <dbReference type="ARBA" id="ARBA00022448"/>
    </source>
</evidence>
<dbReference type="InterPro" id="IPR003439">
    <property type="entry name" value="ABC_transporter-like_ATP-bd"/>
</dbReference>
<keyword evidence="4" id="KW-0067">ATP-binding</keyword>
<dbReference type="PANTHER" id="PTHR42734:SF5">
    <property type="entry name" value="IRON TRANSPORT SYSTEM ATP-BINDING PROTEIN HI_0361-RELATED"/>
    <property type="match status" value="1"/>
</dbReference>
<dbReference type="Gene3D" id="3.40.50.300">
    <property type="entry name" value="P-loop containing nucleotide triphosphate hydrolases"/>
    <property type="match status" value="1"/>
</dbReference>
<dbReference type="EMBL" id="CAFBRV010000033">
    <property type="protein sequence ID" value="CAB5110574.1"/>
    <property type="molecule type" value="Genomic_DNA"/>
</dbReference>
<evidence type="ECO:0000313" key="6">
    <source>
        <dbReference type="EMBL" id="CAB5110574.1"/>
    </source>
</evidence>
<dbReference type="PROSITE" id="PS00211">
    <property type="entry name" value="ABC_TRANSPORTER_1"/>
    <property type="match status" value="1"/>
</dbReference>
<gene>
    <name evidence="6" type="ORF">UFOPK4410_00504</name>
</gene>
<evidence type="ECO:0000256" key="4">
    <source>
        <dbReference type="ARBA" id="ARBA00022840"/>
    </source>
</evidence>